<dbReference type="InterPro" id="IPR025724">
    <property type="entry name" value="GAG-pre-integrase_dom"/>
</dbReference>
<evidence type="ECO:0000313" key="7">
    <source>
        <dbReference type="EMBL" id="GJT34278.1"/>
    </source>
</evidence>
<evidence type="ECO:0000256" key="1">
    <source>
        <dbReference type="ARBA" id="ARBA00022670"/>
    </source>
</evidence>
<evidence type="ECO:0000256" key="5">
    <source>
        <dbReference type="SAM" id="MobiDB-lite"/>
    </source>
</evidence>
<dbReference type="Gene3D" id="3.30.420.10">
    <property type="entry name" value="Ribonuclease H-like superfamily/Ribonuclease H"/>
    <property type="match status" value="1"/>
</dbReference>
<evidence type="ECO:0000256" key="4">
    <source>
        <dbReference type="ARBA" id="ARBA00022801"/>
    </source>
</evidence>
<dbReference type="Pfam" id="PF07727">
    <property type="entry name" value="RVT_2"/>
    <property type="match status" value="1"/>
</dbReference>
<gene>
    <name evidence="7" type="ORF">Tco_0924697</name>
</gene>
<dbReference type="InterPro" id="IPR012337">
    <property type="entry name" value="RNaseH-like_sf"/>
</dbReference>
<feature type="compositionally biased region" description="Low complexity" evidence="5">
    <location>
        <begin position="1242"/>
        <end position="1255"/>
    </location>
</feature>
<dbReference type="Proteomes" id="UP001151760">
    <property type="component" value="Unassembled WGS sequence"/>
</dbReference>
<keyword evidence="8" id="KW-1185">Reference proteome</keyword>
<dbReference type="PANTHER" id="PTHR42648">
    <property type="entry name" value="TRANSPOSASE, PUTATIVE-RELATED"/>
    <property type="match status" value="1"/>
</dbReference>
<feature type="compositionally biased region" description="Acidic residues" evidence="5">
    <location>
        <begin position="210"/>
        <end position="246"/>
    </location>
</feature>
<feature type="compositionally biased region" description="Basic residues" evidence="5">
    <location>
        <begin position="1228"/>
        <end position="1241"/>
    </location>
</feature>
<proteinExistence type="predicted"/>
<keyword evidence="4" id="KW-0378">Hydrolase</keyword>
<feature type="compositionally biased region" description="Basic and acidic residues" evidence="5">
    <location>
        <begin position="288"/>
        <end position="298"/>
    </location>
</feature>
<dbReference type="InterPro" id="IPR013103">
    <property type="entry name" value="RVT_2"/>
</dbReference>
<dbReference type="InterPro" id="IPR039537">
    <property type="entry name" value="Retrotran_Ty1/copia-like"/>
</dbReference>
<accession>A0ABQ5D6T1</accession>
<dbReference type="InterPro" id="IPR043502">
    <property type="entry name" value="DNA/RNA_pol_sf"/>
</dbReference>
<dbReference type="Pfam" id="PF13976">
    <property type="entry name" value="gag_pre-integrs"/>
    <property type="match status" value="1"/>
</dbReference>
<dbReference type="InterPro" id="IPR054722">
    <property type="entry name" value="PolX-like_BBD"/>
</dbReference>
<feature type="domain" description="Integrase catalytic" evidence="6">
    <location>
        <begin position="654"/>
        <end position="822"/>
    </location>
</feature>
<dbReference type="SUPFAM" id="SSF53098">
    <property type="entry name" value="Ribonuclease H-like"/>
    <property type="match status" value="1"/>
</dbReference>
<evidence type="ECO:0000256" key="3">
    <source>
        <dbReference type="ARBA" id="ARBA00022750"/>
    </source>
</evidence>
<evidence type="ECO:0000256" key="2">
    <source>
        <dbReference type="ARBA" id="ARBA00022723"/>
    </source>
</evidence>
<feature type="compositionally biased region" description="Basic and acidic residues" evidence="5">
    <location>
        <begin position="174"/>
        <end position="185"/>
    </location>
</feature>
<dbReference type="Pfam" id="PF22936">
    <property type="entry name" value="Pol_BBD"/>
    <property type="match status" value="1"/>
</dbReference>
<organism evidence="7 8">
    <name type="scientific">Tanacetum coccineum</name>
    <dbReference type="NCBI Taxonomy" id="301880"/>
    <lineage>
        <taxon>Eukaryota</taxon>
        <taxon>Viridiplantae</taxon>
        <taxon>Streptophyta</taxon>
        <taxon>Embryophyta</taxon>
        <taxon>Tracheophyta</taxon>
        <taxon>Spermatophyta</taxon>
        <taxon>Magnoliopsida</taxon>
        <taxon>eudicotyledons</taxon>
        <taxon>Gunneridae</taxon>
        <taxon>Pentapetalae</taxon>
        <taxon>asterids</taxon>
        <taxon>campanulids</taxon>
        <taxon>Asterales</taxon>
        <taxon>Asteraceae</taxon>
        <taxon>Asteroideae</taxon>
        <taxon>Anthemideae</taxon>
        <taxon>Anthemidinae</taxon>
        <taxon>Tanacetum</taxon>
    </lineage>
</organism>
<evidence type="ECO:0000313" key="8">
    <source>
        <dbReference type="Proteomes" id="UP001151760"/>
    </source>
</evidence>
<protein>
    <submittedName>
        <fullName evidence="7">Retrovirus-related pol polyprotein from transposon TNT 1-94</fullName>
    </submittedName>
</protein>
<keyword evidence="1" id="KW-0645">Protease</keyword>
<dbReference type="PANTHER" id="PTHR42648:SF21">
    <property type="entry name" value="CYSTEINE-RICH RLK (RECEPTOR-LIKE PROTEIN KINASE) 8"/>
    <property type="match status" value="1"/>
</dbReference>
<feature type="compositionally biased region" description="Basic residues" evidence="5">
    <location>
        <begin position="145"/>
        <end position="161"/>
    </location>
</feature>
<evidence type="ECO:0000259" key="6">
    <source>
        <dbReference type="PROSITE" id="PS50994"/>
    </source>
</evidence>
<dbReference type="SUPFAM" id="SSF56672">
    <property type="entry name" value="DNA/RNA polymerases"/>
    <property type="match status" value="1"/>
</dbReference>
<sequence>MNTTQAQQKALDDALVAPADRLEFEKCNMRLKTDIKLKEATFQVVLDALALTPFYKAFLITVEVPAIYMQEFWATVSVHKHEDTQVYGIILPQHLTNQAMLESKAYKRYYAFAFREKTPKPKYFRKKVDSDTSPKNKPVQATKGTRLKTKAKLATKRKKTQFHISHASGSGDGVDTHSKVPDEQQQKVTGINKGAGVRPEVPDVPKYDSESEEESWTFSQDDEYAEEESDMNDDSEETEFDNDEDDLTHPNLSTYKAKDQEEEKEDDEVSSDQRVNTPLDYEPTDEEQNQKADDKVKEGEEEEEEDGELYKDLNLNLVRNDAEMTNVVQENVQANQVTEDTHVILTAVPPPVQQQSFTEIVKAKVERKSLALKAKKESSDEECSNSGSEDEEYAMAVRDFKKFFREEVDSCGDPNHLIGECLKPPRDKNQRAFVGGSWSDNSEENDEKIQDETCLVAQIPNEICLGVDLEPDEWIKDSGCSKHMTGNQKLFSTYKAYNEGNVIFGSNLRGNIIGKGMISNDFLKIENVEHVDNLGFNLLSIGQICDNKCRVTFPEHDSEITKDDKVIGIGIWKKGLYVIKLGNKPKDKICLATIDENSILWHRRLGHANMCLIQSLASKELVRNLLKLKFDQHFCDAYKMRKQDHASHKTKNVVSTTRCLELIHMDLFGPSAVQSYGGNYYSLVIIDDYSRYTWTRFLKDKTEAFDQFKIFSKKIQNQLGCGIVSIRTDHGREFDNEVQFGEFCNANGITYNFSAPRTPQSNDVVERKNRTLQEMSRTMLNEQLLPKKFWCNAIDTSTYILNRILIRAILEKTPYELLRGRKPTLDYFRVFGSKCFTLNTKDYLTKFDSKLVAQGYNQQEGIDYDETYAPVARLESIRILLAYACALDFKLFQMDVKSAFLNGFINEEVYVAQPPGFIDFEKPDHVYKLKKALYGLKQAPKAWYDRLKAFLIKHEYKMGMVDNTLFTKKKSSNLIIVQIYVDDIIFGLTCQDMCDEFAKIMHDEFEMSMIEDSKPMKTPMSSDTKLTKDEEYESVDSTKYRGMIEGQVVFDNFTDLNYVWSLFDFIEFECLLEINEQVCPRFILEFYSQYRLSYSDEGACVFTDRWRLDELTYGIPSDGPYQTNPPSIEDIISSIRIDREGQVRRIRHEEEIDVLEYQVLTRKIEPTLKPLEEIIRENVFCLGGLLLPYGMLLTCLFTFIMNENPELNNESYVLYDLVMTPLAAQLKQKPRRGRGMRRGHHSTSSSSFDQPSSSHLNDDDDYGNDEGTSRASTPYPIRYVNSLTDQVPQVFQNPPNIEPHLEPFYTRQTEIINRQVQLRDKQRGRVRSIGNYLRRLWRNIKK</sequence>
<name>A0ABQ5D6T1_9ASTR</name>
<feature type="region of interest" description="Disordered" evidence="5">
    <location>
        <begin position="1226"/>
        <end position="1275"/>
    </location>
</feature>
<keyword evidence="2" id="KW-0479">Metal-binding</keyword>
<feature type="region of interest" description="Disordered" evidence="5">
    <location>
        <begin position="124"/>
        <end position="308"/>
    </location>
</feature>
<dbReference type="EMBL" id="BQNB010014950">
    <property type="protein sequence ID" value="GJT34278.1"/>
    <property type="molecule type" value="Genomic_DNA"/>
</dbReference>
<dbReference type="InterPro" id="IPR036397">
    <property type="entry name" value="RNaseH_sf"/>
</dbReference>
<dbReference type="PROSITE" id="PS50994">
    <property type="entry name" value="INTEGRASE"/>
    <property type="match status" value="1"/>
</dbReference>
<dbReference type="Pfam" id="PF00665">
    <property type="entry name" value="rve"/>
    <property type="match status" value="1"/>
</dbReference>
<feature type="compositionally biased region" description="Basic and acidic residues" evidence="5">
    <location>
        <begin position="200"/>
        <end position="209"/>
    </location>
</feature>
<reference evidence="7" key="2">
    <citation type="submission" date="2022-01" db="EMBL/GenBank/DDBJ databases">
        <authorList>
            <person name="Yamashiro T."/>
            <person name="Shiraishi A."/>
            <person name="Satake H."/>
            <person name="Nakayama K."/>
        </authorList>
    </citation>
    <scope>NUCLEOTIDE SEQUENCE</scope>
</reference>
<reference evidence="7" key="1">
    <citation type="journal article" date="2022" name="Int. J. Mol. Sci.">
        <title>Draft Genome of Tanacetum Coccineum: Genomic Comparison of Closely Related Tanacetum-Family Plants.</title>
        <authorList>
            <person name="Yamashiro T."/>
            <person name="Shiraishi A."/>
            <person name="Nakayama K."/>
            <person name="Satake H."/>
        </authorList>
    </citation>
    <scope>NUCLEOTIDE SEQUENCE</scope>
</reference>
<dbReference type="InterPro" id="IPR001584">
    <property type="entry name" value="Integrase_cat-core"/>
</dbReference>
<keyword evidence="3" id="KW-0064">Aspartyl protease</keyword>
<comment type="caution">
    <text evidence="7">The sequence shown here is derived from an EMBL/GenBank/DDBJ whole genome shotgun (WGS) entry which is preliminary data.</text>
</comment>